<dbReference type="RefSeq" id="WP_208832140.1">
    <property type="nucleotide sequence ID" value="NZ_CP072110.1"/>
</dbReference>
<organism evidence="7 8">
    <name type="scientific">Psychrosphaera ytuae</name>
    <dbReference type="NCBI Taxonomy" id="2820710"/>
    <lineage>
        <taxon>Bacteria</taxon>
        <taxon>Pseudomonadati</taxon>
        <taxon>Pseudomonadota</taxon>
        <taxon>Gammaproteobacteria</taxon>
        <taxon>Alteromonadales</taxon>
        <taxon>Pseudoalteromonadaceae</taxon>
        <taxon>Psychrosphaera</taxon>
    </lineage>
</organism>
<proteinExistence type="predicted"/>
<dbReference type="PROSITE" id="PS51184">
    <property type="entry name" value="JMJC"/>
    <property type="match status" value="1"/>
</dbReference>
<dbReference type="Pfam" id="PF20514">
    <property type="entry name" value="WHD_ROXA"/>
    <property type="match status" value="1"/>
</dbReference>
<sequence length="381" mass="43472">MNINWTNLSQQTFITEYWNKKPVVLKAAVTNFDDPIDANDLAGLAMEEVVESRIVRCDQGWNVKHGPFSDYGDLPERQWSLLVQGVDRWIPEVHELRKLVSFLPQWQIDDVMVSFSSQGGGVGAHLDQYNVFILQGQGRRHWQVGAVDKTLQQKETVTDLLQVDSFDAIIDEILEPGDLLYIPPFSPHCGETLEDAMSYSIGFRAPSQTELLTSFADYIFENELGKNRFSTQVNSNPSRLKGAIPGQDIDALKQFMLESIESGRFEHFAHQFLTEPTRELDIVPSEHEWSESQLLQTLQSEHVQLNKVLGLQTSYRITEQSLQFFCNGMYFSLAPNQLNLIEILSKQETMTSKELKSSLVQLENITLLTTLINTGYWYISE</sequence>
<dbReference type="AlphaFoldDB" id="A0A975DBG4"/>
<dbReference type="KEGG" id="psym:J1N51_00945"/>
<keyword evidence="3" id="KW-0223">Dioxygenase</keyword>
<comment type="cofactor">
    <cofactor evidence="1">
        <name>Fe(2+)</name>
        <dbReference type="ChEBI" id="CHEBI:29033"/>
    </cofactor>
</comment>
<keyword evidence="2" id="KW-0479">Metal-binding</keyword>
<dbReference type="GO" id="GO:0046872">
    <property type="term" value="F:metal ion binding"/>
    <property type="evidence" value="ECO:0007669"/>
    <property type="project" value="UniProtKB-KW"/>
</dbReference>
<dbReference type="SUPFAM" id="SSF51197">
    <property type="entry name" value="Clavaminate synthase-like"/>
    <property type="match status" value="1"/>
</dbReference>
<dbReference type="Gene3D" id="3.40.366.30">
    <property type="entry name" value="50S ribosomal protein L16 arginine hydroxylase, Chain A, Domain 2"/>
    <property type="match status" value="1"/>
</dbReference>
<feature type="domain" description="JmjC" evidence="6">
    <location>
        <begin position="79"/>
        <end position="220"/>
    </location>
</feature>
<keyword evidence="4" id="KW-0560">Oxidoreductase</keyword>
<accession>A0A975DBG4</accession>
<evidence type="ECO:0000259" key="6">
    <source>
        <dbReference type="PROSITE" id="PS51184"/>
    </source>
</evidence>
<dbReference type="SMART" id="SM00558">
    <property type="entry name" value="JmjC"/>
    <property type="match status" value="1"/>
</dbReference>
<evidence type="ECO:0000256" key="2">
    <source>
        <dbReference type="ARBA" id="ARBA00022723"/>
    </source>
</evidence>
<evidence type="ECO:0000313" key="8">
    <source>
        <dbReference type="Proteomes" id="UP000682739"/>
    </source>
</evidence>
<dbReference type="InterPro" id="IPR039994">
    <property type="entry name" value="NO66-like"/>
</dbReference>
<evidence type="ECO:0000256" key="1">
    <source>
        <dbReference type="ARBA" id="ARBA00001954"/>
    </source>
</evidence>
<dbReference type="Proteomes" id="UP000682739">
    <property type="component" value="Chromosome"/>
</dbReference>
<evidence type="ECO:0000256" key="5">
    <source>
        <dbReference type="ARBA" id="ARBA00023004"/>
    </source>
</evidence>
<dbReference type="PANTHER" id="PTHR13096:SF8">
    <property type="entry name" value="RIBOSOMAL OXYGENASE 1"/>
    <property type="match status" value="1"/>
</dbReference>
<gene>
    <name evidence="7" type="ORF">J1N51_00945</name>
</gene>
<keyword evidence="5" id="KW-0408">Iron</keyword>
<name>A0A975DBG4_9GAMM</name>
<reference evidence="7" key="1">
    <citation type="submission" date="2021-03" db="EMBL/GenBank/DDBJ databases">
        <title>Description of Psychrosphaera ytuae sp. nov. isolated from deep sea sediment of South China Sea.</title>
        <authorList>
            <person name="Zhang J."/>
            <person name="Xu X.-D."/>
        </authorList>
    </citation>
    <scope>NUCLEOTIDE SEQUENCE</scope>
    <source>
        <strain evidence="7">MTZ26</strain>
    </source>
</reference>
<dbReference type="PANTHER" id="PTHR13096">
    <property type="entry name" value="MINA53 MYC INDUCED NUCLEAR ANTIGEN"/>
    <property type="match status" value="1"/>
</dbReference>
<evidence type="ECO:0000313" key="7">
    <source>
        <dbReference type="EMBL" id="QTH64085.1"/>
    </source>
</evidence>
<evidence type="ECO:0000256" key="3">
    <source>
        <dbReference type="ARBA" id="ARBA00022964"/>
    </source>
</evidence>
<dbReference type="EMBL" id="CP072110">
    <property type="protein sequence ID" value="QTH64085.1"/>
    <property type="molecule type" value="Genomic_DNA"/>
</dbReference>
<dbReference type="Pfam" id="PF08007">
    <property type="entry name" value="JmjC_2"/>
    <property type="match status" value="1"/>
</dbReference>
<evidence type="ECO:0000256" key="4">
    <source>
        <dbReference type="ARBA" id="ARBA00023002"/>
    </source>
</evidence>
<dbReference type="GO" id="GO:0016706">
    <property type="term" value="F:2-oxoglutarate-dependent dioxygenase activity"/>
    <property type="evidence" value="ECO:0007669"/>
    <property type="project" value="TreeGrafter"/>
</dbReference>
<dbReference type="InterPro" id="IPR003347">
    <property type="entry name" value="JmjC_dom"/>
</dbReference>
<dbReference type="InterPro" id="IPR046799">
    <property type="entry name" value="ROXA-like_wH"/>
</dbReference>
<keyword evidence="8" id="KW-1185">Reference proteome</keyword>
<protein>
    <submittedName>
        <fullName evidence="7">Cupin domain-containing protein</fullName>
    </submittedName>
</protein>
<dbReference type="Gene3D" id="2.60.120.650">
    <property type="entry name" value="Cupin"/>
    <property type="match status" value="1"/>
</dbReference>